<feature type="signal peptide" evidence="6">
    <location>
        <begin position="1"/>
        <end position="21"/>
    </location>
</feature>
<dbReference type="AlphaFoldDB" id="A0A4S2HGB4"/>
<feature type="domain" description="Thioredoxin-like fold" evidence="7">
    <location>
        <begin position="39"/>
        <end position="199"/>
    </location>
</feature>
<keyword evidence="9" id="KW-1185">Reference proteome</keyword>
<dbReference type="PANTHER" id="PTHR13887:SF14">
    <property type="entry name" value="DISULFIDE BOND FORMATION PROTEIN D"/>
    <property type="match status" value="1"/>
</dbReference>
<comment type="similarity">
    <text evidence="1">Belongs to the thioredoxin family. DsbA subfamily.</text>
</comment>
<keyword evidence="2 6" id="KW-0732">Signal</keyword>
<dbReference type="RefSeq" id="WP_135944034.1">
    <property type="nucleotide sequence ID" value="NZ_BMEI01000001.1"/>
</dbReference>
<evidence type="ECO:0000256" key="4">
    <source>
        <dbReference type="ARBA" id="ARBA00023157"/>
    </source>
</evidence>
<keyword evidence="5" id="KW-0676">Redox-active center</keyword>
<keyword evidence="3" id="KW-0560">Oxidoreductase</keyword>
<dbReference type="SUPFAM" id="SSF52833">
    <property type="entry name" value="Thioredoxin-like"/>
    <property type="match status" value="1"/>
</dbReference>
<evidence type="ECO:0000313" key="8">
    <source>
        <dbReference type="EMBL" id="TGY94838.1"/>
    </source>
</evidence>
<evidence type="ECO:0000256" key="5">
    <source>
        <dbReference type="ARBA" id="ARBA00023284"/>
    </source>
</evidence>
<evidence type="ECO:0000256" key="6">
    <source>
        <dbReference type="SAM" id="SignalP"/>
    </source>
</evidence>
<dbReference type="GO" id="GO:0016491">
    <property type="term" value="F:oxidoreductase activity"/>
    <property type="evidence" value="ECO:0007669"/>
    <property type="project" value="UniProtKB-KW"/>
</dbReference>
<dbReference type="OrthoDB" id="8478320at2"/>
<sequence>MTLTRRLFAGAFLGAGLLVSACGGGANGSDEAGRSSYETESDHAIGNADAPVVFVEYASVACPHCATWHESVYPAIEEHVESGDVRFVFREMITGQPQLAVAGFMLARCAPEERYFDVLDILFEQQRALFTAMQNGTAQSQLVTIARSVGLSEEEFLGCMQDESLLAEVQAANQTAVDNGITATPSFVINGDRVEMMRAPEGDGSVFAVDGDPIEDADGTIPAEFTGDAFDRIIAYFKARAES</sequence>
<dbReference type="PROSITE" id="PS51257">
    <property type="entry name" value="PROKAR_LIPOPROTEIN"/>
    <property type="match status" value="1"/>
</dbReference>
<accession>A0A4S2HGB4</accession>
<dbReference type="EMBL" id="SRXV01000001">
    <property type="protein sequence ID" value="TGY94838.1"/>
    <property type="molecule type" value="Genomic_DNA"/>
</dbReference>
<evidence type="ECO:0000256" key="2">
    <source>
        <dbReference type="ARBA" id="ARBA00022729"/>
    </source>
</evidence>
<comment type="caution">
    <text evidence="8">The sequence shown here is derived from an EMBL/GenBank/DDBJ whole genome shotgun (WGS) entry which is preliminary data.</text>
</comment>
<feature type="chain" id="PRO_5020737519" evidence="6">
    <location>
        <begin position="22"/>
        <end position="243"/>
    </location>
</feature>
<proteinExistence type="inferred from homology"/>
<organism evidence="8 9">
    <name type="scientific">Marinicauda pacifica</name>
    <dbReference type="NCBI Taxonomy" id="1133559"/>
    <lineage>
        <taxon>Bacteria</taxon>
        <taxon>Pseudomonadati</taxon>
        <taxon>Pseudomonadota</taxon>
        <taxon>Alphaproteobacteria</taxon>
        <taxon>Maricaulales</taxon>
        <taxon>Maricaulaceae</taxon>
        <taxon>Marinicauda</taxon>
    </lineage>
</organism>
<dbReference type="InterPro" id="IPR012336">
    <property type="entry name" value="Thioredoxin-like_fold"/>
</dbReference>
<protein>
    <submittedName>
        <fullName evidence="8">DsbA family protein</fullName>
    </submittedName>
</protein>
<evidence type="ECO:0000313" key="9">
    <source>
        <dbReference type="Proteomes" id="UP000305451"/>
    </source>
</evidence>
<dbReference type="Pfam" id="PF13462">
    <property type="entry name" value="Thioredoxin_4"/>
    <property type="match status" value="1"/>
</dbReference>
<dbReference type="Gene3D" id="3.40.30.10">
    <property type="entry name" value="Glutaredoxin"/>
    <property type="match status" value="1"/>
</dbReference>
<evidence type="ECO:0000259" key="7">
    <source>
        <dbReference type="Pfam" id="PF13462"/>
    </source>
</evidence>
<dbReference type="InterPro" id="IPR036249">
    <property type="entry name" value="Thioredoxin-like_sf"/>
</dbReference>
<dbReference type="PANTHER" id="PTHR13887">
    <property type="entry name" value="GLUTATHIONE S-TRANSFERASE KAPPA"/>
    <property type="match status" value="1"/>
</dbReference>
<keyword evidence="4" id="KW-1015">Disulfide bond</keyword>
<reference evidence="8 9" key="1">
    <citation type="journal article" date="2013" name="Int. J. Syst. Evol. Microbiol.">
        <title>Marinicauda pacifica gen. nov., sp. nov., a prosthecate alphaproteobacterium of the family Hyphomonadaceae isolated from deep seawater.</title>
        <authorList>
            <person name="Zhang X.Y."/>
            <person name="Li G.W."/>
            <person name="Wang C.S."/>
            <person name="Zhang Y.J."/>
            <person name="Xu X.W."/>
            <person name="Li H."/>
            <person name="Liu A."/>
            <person name="Liu C."/>
            <person name="Xie B.B."/>
            <person name="Qin Q.L."/>
            <person name="Xu Z."/>
            <person name="Chen X.L."/>
            <person name="Zhou B.C."/>
            <person name="Zhang Y.Z."/>
        </authorList>
    </citation>
    <scope>NUCLEOTIDE SEQUENCE [LARGE SCALE GENOMIC DNA]</scope>
    <source>
        <strain evidence="8 9">P-1 km-3</strain>
    </source>
</reference>
<gene>
    <name evidence="8" type="ORF">E5162_06145</name>
</gene>
<dbReference type="Proteomes" id="UP000305451">
    <property type="component" value="Unassembled WGS sequence"/>
</dbReference>
<evidence type="ECO:0000256" key="1">
    <source>
        <dbReference type="ARBA" id="ARBA00005791"/>
    </source>
</evidence>
<name>A0A4S2HGB4_9PROT</name>
<evidence type="ECO:0000256" key="3">
    <source>
        <dbReference type="ARBA" id="ARBA00023002"/>
    </source>
</evidence>